<name>A0A7J0GPX7_9ERIC</name>
<evidence type="ECO:0000313" key="3">
    <source>
        <dbReference type="Proteomes" id="UP000585474"/>
    </source>
</evidence>
<dbReference type="Proteomes" id="UP000585474">
    <property type="component" value="Unassembled WGS sequence"/>
</dbReference>
<accession>A0A7J0GPX7</accession>
<dbReference type="PANTHER" id="PTHR47718:SF7">
    <property type="entry name" value="PROTEIN FAR1-RELATED SEQUENCE"/>
    <property type="match status" value="1"/>
</dbReference>
<dbReference type="PANTHER" id="PTHR47718">
    <property type="entry name" value="OS01G0519700 PROTEIN"/>
    <property type="match status" value="1"/>
</dbReference>
<gene>
    <name evidence="2" type="ORF">Acr_23g0012280</name>
</gene>
<organism evidence="2 3">
    <name type="scientific">Actinidia rufa</name>
    <dbReference type="NCBI Taxonomy" id="165716"/>
    <lineage>
        <taxon>Eukaryota</taxon>
        <taxon>Viridiplantae</taxon>
        <taxon>Streptophyta</taxon>
        <taxon>Embryophyta</taxon>
        <taxon>Tracheophyta</taxon>
        <taxon>Spermatophyta</taxon>
        <taxon>Magnoliopsida</taxon>
        <taxon>eudicotyledons</taxon>
        <taxon>Gunneridae</taxon>
        <taxon>Pentapetalae</taxon>
        <taxon>asterids</taxon>
        <taxon>Ericales</taxon>
        <taxon>Actinidiaceae</taxon>
        <taxon>Actinidia</taxon>
    </lineage>
</organism>
<sequence length="393" mass="45351">MATSSDSADIVLPNDCLEPESVDDLDDVDLLQNETQPPVKSSLYSCPVEPCEGMVFDELEDAETCYRAYARRKGFSIRKSHTRLSKDKSLLGVEFACSREGYRRPSYWKKHKNVENRCATMIGCKAKLRLRRDEGKWVVSKFDVEHNHELCSPETTPLLPGHRKITRAQKNLIDVLNVSGIPTTKIMSVLRESGGDSNVGCTGMDVQNYLGITIEEFENEWNQLMGKYDLRGDNWLKDLYMRREKWVPAYLRMIFCAGMSTTQRSESMHKFFKAIVQSSTLASDFVYQYEIALDKRFASEKERDMETTTTKAILKTCYKMEEEAAKTYTRKIFLLFQEELFSSQKHRASKYCEEGTRKTYRVLPNGKEKPMYEVVLDGTIIDSHCIALFHLRQ</sequence>
<proteinExistence type="predicted"/>
<reference evidence="2 3" key="1">
    <citation type="submission" date="2019-07" db="EMBL/GenBank/DDBJ databases">
        <title>De Novo Assembly of kiwifruit Actinidia rufa.</title>
        <authorList>
            <person name="Sugita-Konishi S."/>
            <person name="Sato K."/>
            <person name="Mori E."/>
            <person name="Abe Y."/>
            <person name="Kisaki G."/>
            <person name="Hamano K."/>
            <person name="Suezawa K."/>
            <person name="Otani M."/>
            <person name="Fukuda T."/>
            <person name="Manabe T."/>
            <person name="Gomi K."/>
            <person name="Tabuchi M."/>
            <person name="Akimitsu K."/>
            <person name="Kataoka I."/>
        </authorList>
    </citation>
    <scope>NUCLEOTIDE SEQUENCE [LARGE SCALE GENOMIC DNA]</scope>
    <source>
        <strain evidence="3">cv. Fuchu</strain>
    </source>
</reference>
<dbReference type="OrthoDB" id="1927586at2759"/>
<keyword evidence="3" id="KW-1185">Reference proteome</keyword>
<feature type="domain" description="FAR1" evidence="1">
    <location>
        <begin position="66"/>
        <end position="151"/>
    </location>
</feature>
<dbReference type="EMBL" id="BJWL01000023">
    <property type="protein sequence ID" value="GFZ12843.1"/>
    <property type="molecule type" value="Genomic_DNA"/>
</dbReference>
<protein>
    <recommendedName>
        <fullName evidence="1">FAR1 domain-containing protein</fullName>
    </recommendedName>
</protein>
<evidence type="ECO:0000313" key="2">
    <source>
        <dbReference type="EMBL" id="GFZ12843.1"/>
    </source>
</evidence>
<comment type="caution">
    <text evidence="2">The sequence shown here is derived from an EMBL/GenBank/DDBJ whole genome shotgun (WGS) entry which is preliminary data.</text>
</comment>
<dbReference type="Pfam" id="PF03101">
    <property type="entry name" value="FAR1"/>
    <property type="match status" value="1"/>
</dbReference>
<dbReference type="InterPro" id="IPR004330">
    <property type="entry name" value="FAR1_DNA_bnd_dom"/>
</dbReference>
<evidence type="ECO:0000259" key="1">
    <source>
        <dbReference type="Pfam" id="PF03101"/>
    </source>
</evidence>
<dbReference type="AlphaFoldDB" id="A0A7J0GPX7"/>